<evidence type="ECO:0000259" key="1">
    <source>
        <dbReference type="SMART" id="SM00530"/>
    </source>
</evidence>
<comment type="caution">
    <text evidence="2">The sequence shown here is derived from an EMBL/GenBank/DDBJ whole genome shotgun (WGS) entry which is preliminary data.</text>
</comment>
<dbReference type="Gene3D" id="1.10.260.40">
    <property type="entry name" value="lambda repressor-like DNA-binding domains"/>
    <property type="match status" value="1"/>
</dbReference>
<reference evidence="2 3" key="1">
    <citation type="submission" date="2020-04" db="EMBL/GenBank/DDBJ databases">
        <title>MicrobeNet Type strains.</title>
        <authorList>
            <person name="Nicholson A.C."/>
        </authorList>
    </citation>
    <scope>NUCLEOTIDE SEQUENCE [LARGE SCALE GENOMIC DNA]</scope>
    <source>
        <strain evidence="2 3">ATCC 23612</strain>
    </source>
</reference>
<keyword evidence="3" id="KW-1185">Reference proteome</keyword>
<dbReference type="Proteomes" id="UP000553209">
    <property type="component" value="Unassembled WGS sequence"/>
</dbReference>
<evidence type="ECO:0000313" key="3">
    <source>
        <dbReference type="Proteomes" id="UP000553209"/>
    </source>
</evidence>
<dbReference type="SMART" id="SM00530">
    <property type="entry name" value="HTH_XRE"/>
    <property type="match status" value="1"/>
</dbReference>
<dbReference type="CDD" id="cd00093">
    <property type="entry name" value="HTH_XRE"/>
    <property type="match status" value="1"/>
</dbReference>
<name>A0A7X6MDQ4_9ACTN</name>
<dbReference type="InterPro" id="IPR010982">
    <property type="entry name" value="Lambda_DNA-bd_dom_sf"/>
</dbReference>
<dbReference type="Pfam" id="PF19054">
    <property type="entry name" value="DUF5753"/>
    <property type="match status" value="1"/>
</dbReference>
<dbReference type="AlphaFoldDB" id="A0A7X6MDQ4"/>
<dbReference type="RefSeq" id="WP_168444058.1">
    <property type="nucleotide sequence ID" value="NZ_JAAXPG010000017.1"/>
</dbReference>
<sequence length="289" mass="31736">MTGKTQAPTVARWVLARELRRLRGDRSATQVAKALRSQPSSLARWESGGPDGQVPGVARLEKLMEVYEAAPEEAARLLSLRETARTPGWWQGREIGKPYGTFIGLEAAASDICAYEAQIIPGLLQIEDYTHAVTRACSAPGRAPADEIANRIAIRMRRQEEWIARRTPHLWAIVTEGALRSLVGGSDVMRAQLQHVLELSEEQDMLTLQVLPFTAGAHAAMEILAFALIDVPDAGLSTVYLEGPTADIFMDDPQDVTTYRRSFEHLRKAALNSPDSRALITEIVEGLSA</sequence>
<dbReference type="InterPro" id="IPR043917">
    <property type="entry name" value="DUF5753"/>
</dbReference>
<proteinExistence type="predicted"/>
<dbReference type="InterPro" id="IPR001387">
    <property type="entry name" value="Cro/C1-type_HTH"/>
</dbReference>
<accession>A0A7X6MDQ4</accession>
<dbReference type="EMBL" id="JAAXPG010000017">
    <property type="protein sequence ID" value="NKY99631.1"/>
    <property type="molecule type" value="Genomic_DNA"/>
</dbReference>
<feature type="domain" description="HTH cro/C1-type" evidence="1">
    <location>
        <begin position="18"/>
        <end position="74"/>
    </location>
</feature>
<organism evidence="2 3">
    <name type="scientific">Nocardiopsis alborubida</name>
    <dbReference type="NCBI Taxonomy" id="146802"/>
    <lineage>
        <taxon>Bacteria</taxon>
        <taxon>Bacillati</taxon>
        <taxon>Actinomycetota</taxon>
        <taxon>Actinomycetes</taxon>
        <taxon>Streptosporangiales</taxon>
        <taxon>Nocardiopsidaceae</taxon>
        <taxon>Nocardiopsis</taxon>
    </lineage>
</organism>
<dbReference type="GO" id="GO:0003677">
    <property type="term" value="F:DNA binding"/>
    <property type="evidence" value="ECO:0007669"/>
    <property type="project" value="InterPro"/>
</dbReference>
<gene>
    <name evidence="2" type="ORF">HGB44_18470</name>
</gene>
<evidence type="ECO:0000313" key="2">
    <source>
        <dbReference type="EMBL" id="NKY99631.1"/>
    </source>
</evidence>
<protein>
    <submittedName>
        <fullName evidence="2">Helix-turn-helix domain-containing protein</fullName>
    </submittedName>
</protein>
<dbReference type="Pfam" id="PF13560">
    <property type="entry name" value="HTH_31"/>
    <property type="match status" value="1"/>
</dbReference>